<evidence type="ECO:0000313" key="2">
    <source>
        <dbReference type="Proteomes" id="UP001345827"/>
    </source>
</evidence>
<organism evidence="1 2">
    <name type="scientific">Vermiconidia calcicola</name>
    <dbReference type="NCBI Taxonomy" id="1690605"/>
    <lineage>
        <taxon>Eukaryota</taxon>
        <taxon>Fungi</taxon>
        <taxon>Dikarya</taxon>
        <taxon>Ascomycota</taxon>
        <taxon>Pezizomycotina</taxon>
        <taxon>Dothideomycetes</taxon>
        <taxon>Dothideomycetidae</taxon>
        <taxon>Mycosphaerellales</taxon>
        <taxon>Extremaceae</taxon>
        <taxon>Vermiconidia</taxon>
    </lineage>
</organism>
<dbReference type="PANTHER" id="PTHR34071:SF2">
    <property type="entry name" value="FLAVIN-NUCLEOTIDE-BINDING PROTEIN"/>
    <property type="match status" value="1"/>
</dbReference>
<accession>A0AAV9QFF2</accession>
<evidence type="ECO:0008006" key="3">
    <source>
        <dbReference type="Google" id="ProtNLM"/>
    </source>
</evidence>
<dbReference type="EMBL" id="JAXLQG010000005">
    <property type="protein sequence ID" value="KAK5539855.1"/>
    <property type="molecule type" value="Genomic_DNA"/>
</dbReference>
<proteinExistence type="predicted"/>
<dbReference type="Pfam" id="PF12900">
    <property type="entry name" value="Pyridox_ox_2"/>
    <property type="match status" value="1"/>
</dbReference>
<dbReference type="SUPFAM" id="SSF50475">
    <property type="entry name" value="FMN-binding split barrel"/>
    <property type="match status" value="1"/>
</dbReference>
<gene>
    <name evidence="1" type="ORF">LTR25_003560</name>
</gene>
<keyword evidence="2" id="KW-1185">Reference proteome</keyword>
<dbReference type="Gene3D" id="2.30.110.10">
    <property type="entry name" value="Electron Transport, Fmn-binding Protein, Chain A"/>
    <property type="match status" value="1"/>
</dbReference>
<sequence length="281" mass="31279">MGRSRSLEYPKTPINKVNRYNVRETYDLEAIHSIINESTYVNVSFNTPDPSNPFPVTLPMLGVAASFEHPSSSLGEPLDIYVHGYVSARMMNLSRPTTTTTTTAAAEGAEHVEQHEGLPVTISATKVDGLVLSLTPYTHDINYRSATLYGYATLVTNPSEKLWAMEAVTNSVVSDRWRHTRVPPVAAEMSSTSILKVRIVGGSGKIRVGGPRDEKKDADQAELLDSIWTGVIPVYEHFADPVPHRTNRITNVPDHVARYARDTRERNERYAREVIEDTSQD</sequence>
<reference evidence="1 2" key="1">
    <citation type="submission" date="2023-06" db="EMBL/GenBank/DDBJ databases">
        <title>Black Yeasts Isolated from many extreme environments.</title>
        <authorList>
            <person name="Coleine C."/>
            <person name="Stajich J.E."/>
            <person name="Selbmann L."/>
        </authorList>
    </citation>
    <scope>NUCLEOTIDE SEQUENCE [LARGE SCALE GENOMIC DNA]</scope>
    <source>
        <strain evidence="1 2">CCFEE 5887</strain>
    </source>
</reference>
<evidence type="ECO:0000313" key="1">
    <source>
        <dbReference type="EMBL" id="KAK5539855.1"/>
    </source>
</evidence>
<comment type="caution">
    <text evidence="1">The sequence shown here is derived from an EMBL/GenBank/DDBJ whole genome shotgun (WGS) entry which is preliminary data.</text>
</comment>
<dbReference type="InterPro" id="IPR024747">
    <property type="entry name" value="Pyridox_Oxase-rel"/>
</dbReference>
<dbReference type="InterPro" id="IPR012349">
    <property type="entry name" value="Split_barrel_FMN-bd"/>
</dbReference>
<protein>
    <recommendedName>
        <fullName evidence="3">Flavin-nucleotide-binding protein</fullName>
    </recommendedName>
</protein>
<dbReference type="Proteomes" id="UP001345827">
    <property type="component" value="Unassembled WGS sequence"/>
</dbReference>
<dbReference type="AlphaFoldDB" id="A0AAV9QFF2"/>
<dbReference type="PANTHER" id="PTHR34071">
    <property type="entry name" value="5-NITROIMIDAZOLE ANTIBIOTICS RESISTANCE PROTEIN, NIMA-FAMILY-RELATED PROTEIN-RELATED"/>
    <property type="match status" value="1"/>
</dbReference>
<name>A0AAV9QFF2_9PEZI</name>